<organism evidence="1 2">
    <name type="scientific">Streblomastix strix</name>
    <dbReference type="NCBI Taxonomy" id="222440"/>
    <lineage>
        <taxon>Eukaryota</taxon>
        <taxon>Metamonada</taxon>
        <taxon>Preaxostyla</taxon>
        <taxon>Oxymonadida</taxon>
        <taxon>Streblomastigidae</taxon>
        <taxon>Streblomastix</taxon>
    </lineage>
</organism>
<name>A0A5J4UMN1_9EUKA</name>
<evidence type="ECO:0000313" key="1">
    <source>
        <dbReference type="EMBL" id="KAA6371484.1"/>
    </source>
</evidence>
<comment type="caution">
    <text evidence="1">The sequence shown here is derived from an EMBL/GenBank/DDBJ whole genome shotgun (WGS) entry which is preliminary data.</text>
</comment>
<dbReference type="AlphaFoldDB" id="A0A5J4UMN1"/>
<protein>
    <submittedName>
        <fullName evidence="1">Uncharacterized protein</fullName>
    </submittedName>
</protein>
<reference evidence="1 2" key="1">
    <citation type="submission" date="2019-03" db="EMBL/GenBank/DDBJ databases">
        <title>Single cell metagenomics reveals metabolic interactions within the superorganism composed of flagellate Streblomastix strix and complex community of Bacteroidetes bacteria on its surface.</title>
        <authorList>
            <person name="Treitli S.C."/>
            <person name="Kolisko M."/>
            <person name="Husnik F."/>
            <person name="Keeling P."/>
            <person name="Hampl V."/>
        </authorList>
    </citation>
    <scope>NUCLEOTIDE SEQUENCE [LARGE SCALE GENOMIC DNA]</scope>
    <source>
        <strain evidence="1">ST1C</strain>
    </source>
</reference>
<dbReference type="Proteomes" id="UP000324800">
    <property type="component" value="Unassembled WGS sequence"/>
</dbReference>
<evidence type="ECO:0000313" key="2">
    <source>
        <dbReference type="Proteomes" id="UP000324800"/>
    </source>
</evidence>
<sequence length="116" mass="13418">MEEDDSEKEDENPLPVDQILDDLESSNQLRFNGLIALHRACTEVPSEFKTVLRAVALTLQTQNEIKENKLYKMNKDERRAAKIRLAKGDFSSARKNIPPPVRSALRVSHWMLWHSF</sequence>
<proteinExistence type="predicted"/>
<feature type="non-terminal residue" evidence="1">
    <location>
        <position position="116"/>
    </location>
</feature>
<accession>A0A5J4UMN1</accession>
<gene>
    <name evidence="1" type="ORF">EZS28_032989</name>
</gene>
<dbReference type="EMBL" id="SNRW01014414">
    <property type="protein sequence ID" value="KAA6371484.1"/>
    <property type="molecule type" value="Genomic_DNA"/>
</dbReference>